<dbReference type="InterPro" id="IPR000719">
    <property type="entry name" value="Prot_kinase_dom"/>
</dbReference>
<dbReference type="GO" id="GO:0016020">
    <property type="term" value="C:membrane"/>
    <property type="evidence" value="ECO:0007669"/>
    <property type="project" value="UniProtKB-SubCell"/>
</dbReference>
<dbReference type="InterPro" id="IPR032675">
    <property type="entry name" value="LRR_dom_sf"/>
</dbReference>
<evidence type="ECO:0000256" key="5">
    <source>
        <dbReference type="ARBA" id="ARBA00022729"/>
    </source>
</evidence>
<keyword evidence="9" id="KW-0547">Nucleotide-binding</keyword>
<evidence type="ECO:0000256" key="4">
    <source>
        <dbReference type="ARBA" id="ARBA00022692"/>
    </source>
</evidence>
<evidence type="ECO:0000256" key="9">
    <source>
        <dbReference type="PROSITE-ProRule" id="PRU10141"/>
    </source>
</evidence>
<evidence type="ECO:0000256" key="7">
    <source>
        <dbReference type="ARBA" id="ARBA00022989"/>
    </source>
</evidence>
<keyword evidence="5" id="KW-0732">Signal</keyword>
<organism evidence="12">
    <name type="scientific">Nymphaea colorata</name>
    <name type="common">pocket water lily</name>
    <dbReference type="NCBI Taxonomy" id="210225"/>
    <lineage>
        <taxon>Eukaryota</taxon>
        <taxon>Viridiplantae</taxon>
        <taxon>Streptophyta</taxon>
        <taxon>Embryophyta</taxon>
        <taxon>Tracheophyta</taxon>
        <taxon>Spermatophyta</taxon>
        <taxon>Magnoliopsida</taxon>
        <taxon>Nymphaeales</taxon>
        <taxon>Nymphaeaceae</taxon>
        <taxon>Nymphaea</taxon>
    </lineage>
</organism>
<dbReference type="Gene3D" id="3.30.200.20">
    <property type="entry name" value="Phosphorylase Kinase, domain 1"/>
    <property type="match status" value="1"/>
</dbReference>
<dbReference type="GO" id="GO:0005524">
    <property type="term" value="F:ATP binding"/>
    <property type="evidence" value="ECO:0007669"/>
    <property type="project" value="UniProtKB-UniRule"/>
</dbReference>
<feature type="transmembrane region" description="Helical" evidence="10">
    <location>
        <begin position="97"/>
        <end position="118"/>
    </location>
</feature>
<evidence type="ECO:0000256" key="2">
    <source>
        <dbReference type="ARBA" id="ARBA00022553"/>
    </source>
</evidence>
<dbReference type="FunFam" id="3.80.10.10:FF:000722">
    <property type="entry name" value="Leucine-rich repeat receptor-like protein kinase"/>
    <property type="match status" value="1"/>
</dbReference>
<dbReference type="SUPFAM" id="SSF52058">
    <property type="entry name" value="L domain-like"/>
    <property type="match status" value="1"/>
</dbReference>
<keyword evidence="2" id="KW-0597">Phosphoprotein</keyword>
<proteinExistence type="predicted"/>
<feature type="binding site" evidence="9">
    <location>
        <position position="184"/>
    </location>
    <ligand>
        <name>ATP</name>
        <dbReference type="ChEBI" id="CHEBI:30616"/>
    </ligand>
</feature>
<evidence type="ECO:0000256" key="1">
    <source>
        <dbReference type="ARBA" id="ARBA00004167"/>
    </source>
</evidence>
<dbReference type="SUPFAM" id="SSF56112">
    <property type="entry name" value="Protein kinase-like (PK-like)"/>
    <property type="match status" value="1"/>
</dbReference>
<dbReference type="EMBL" id="LR721782">
    <property type="protein sequence ID" value="VVW22680.1"/>
    <property type="molecule type" value="Genomic_DNA"/>
</dbReference>
<dbReference type="InterPro" id="IPR011009">
    <property type="entry name" value="Kinase-like_dom_sf"/>
</dbReference>
<evidence type="ECO:0000313" key="12">
    <source>
        <dbReference type="EMBL" id="VVW22680.1"/>
    </source>
</evidence>
<dbReference type="Gramene" id="NC4G0197910.1">
    <property type="protein sequence ID" value="NC4G0197910.1:cds"/>
    <property type="gene ID" value="NC4G0197910"/>
</dbReference>
<evidence type="ECO:0000256" key="8">
    <source>
        <dbReference type="ARBA" id="ARBA00023136"/>
    </source>
</evidence>
<dbReference type="InterPro" id="IPR017441">
    <property type="entry name" value="Protein_kinase_ATP_BS"/>
</dbReference>
<sequence length="194" mass="21051">MLEHLNLSHNTFDGHIRQQLDHMVNVEAIDLSHNKLLGEIPKSWEKLRHIKVLDLSFNLLEGEIPSGGKFANLSAESFLGNNALCGAPKFQSNAARVIAACTLGGSALSVIVCTFIGISCYRKRILLKHPDDIEILRGITLPVILQRKLLHATSNFSNANFLGNGSFGSVYKGILADGMTVAVKVLNLSFEGAS</sequence>
<dbReference type="PANTHER" id="PTHR27008:SF497">
    <property type="entry name" value="OS11G0695000 PROTEIN"/>
    <property type="match status" value="1"/>
</dbReference>
<name>A0A5K1CCZ0_9MAGN</name>
<dbReference type="PANTHER" id="PTHR27008">
    <property type="entry name" value="OS04G0122200 PROTEIN"/>
    <property type="match status" value="1"/>
</dbReference>
<dbReference type="InterPro" id="IPR001611">
    <property type="entry name" value="Leu-rich_rpt"/>
</dbReference>
<evidence type="ECO:0000256" key="10">
    <source>
        <dbReference type="SAM" id="Phobius"/>
    </source>
</evidence>
<dbReference type="PROSITE" id="PS50011">
    <property type="entry name" value="PROTEIN_KINASE_DOM"/>
    <property type="match status" value="1"/>
</dbReference>
<feature type="domain" description="Protein kinase" evidence="11">
    <location>
        <begin position="156"/>
        <end position="194"/>
    </location>
</feature>
<protein>
    <recommendedName>
        <fullName evidence="11">Protein kinase domain-containing protein</fullName>
    </recommendedName>
</protein>
<keyword evidence="6" id="KW-0677">Repeat</keyword>
<dbReference type="PROSITE" id="PS00107">
    <property type="entry name" value="PROTEIN_KINASE_ATP"/>
    <property type="match status" value="1"/>
</dbReference>
<reference evidence="12" key="1">
    <citation type="submission" date="2019-09" db="EMBL/GenBank/DDBJ databases">
        <authorList>
            <person name="Zhang L."/>
        </authorList>
    </citation>
    <scope>NUCLEOTIDE SEQUENCE</scope>
</reference>
<keyword evidence="7 10" id="KW-1133">Transmembrane helix</keyword>
<dbReference type="AlphaFoldDB" id="A0A5K1CCZ0"/>
<evidence type="ECO:0000256" key="3">
    <source>
        <dbReference type="ARBA" id="ARBA00022614"/>
    </source>
</evidence>
<evidence type="ECO:0000259" key="11">
    <source>
        <dbReference type="PROSITE" id="PS50011"/>
    </source>
</evidence>
<keyword evidence="3" id="KW-0433">Leucine-rich repeat</keyword>
<dbReference type="GO" id="GO:0004672">
    <property type="term" value="F:protein kinase activity"/>
    <property type="evidence" value="ECO:0007669"/>
    <property type="project" value="InterPro"/>
</dbReference>
<dbReference type="Gene3D" id="3.80.10.10">
    <property type="entry name" value="Ribonuclease Inhibitor"/>
    <property type="match status" value="1"/>
</dbReference>
<keyword evidence="8 10" id="KW-0472">Membrane</keyword>
<keyword evidence="9" id="KW-0067">ATP-binding</keyword>
<evidence type="ECO:0000256" key="6">
    <source>
        <dbReference type="ARBA" id="ARBA00022737"/>
    </source>
</evidence>
<accession>A0A5K1CCZ0</accession>
<comment type="subcellular location">
    <subcellularLocation>
        <location evidence="1">Membrane</location>
        <topology evidence="1">Single-pass membrane protein</topology>
    </subcellularLocation>
</comment>
<gene>
    <name evidence="12" type="ORF">NYM_LOCUS18155</name>
</gene>
<dbReference type="InterPro" id="IPR051809">
    <property type="entry name" value="Plant_receptor-like_S/T_kinase"/>
</dbReference>
<dbReference type="Pfam" id="PF00560">
    <property type="entry name" value="LRR_1"/>
    <property type="match status" value="3"/>
</dbReference>
<keyword evidence="4 10" id="KW-0812">Transmembrane</keyword>